<dbReference type="InterPro" id="IPR056748">
    <property type="entry name" value="VPS13-like_C"/>
</dbReference>
<keyword evidence="5" id="KW-1185">Reference proteome</keyword>
<dbReference type="GO" id="GO:0045324">
    <property type="term" value="P:late endosome to vacuole transport"/>
    <property type="evidence" value="ECO:0007669"/>
    <property type="project" value="TreeGrafter"/>
</dbReference>
<dbReference type="EMBL" id="RBNJ01004480">
    <property type="protein sequence ID" value="RUS29934.1"/>
    <property type="molecule type" value="Genomic_DNA"/>
</dbReference>
<accession>A0A433QJK1</accession>
<dbReference type="Pfam" id="PF25037">
    <property type="entry name" value="VPS13_C"/>
    <property type="match status" value="1"/>
</dbReference>
<evidence type="ECO:0000259" key="3">
    <source>
        <dbReference type="Pfam" id="PF25037"/>
    </source>
</evidence>
<evidence type="ECO:0000256" key="1">
    <source>
        <dbReference type="ARBA" id="ARBA00006545"/>
    </source>
</evidence>
<reference evidence="4 5" key="1">
    <citation type="journal article" date="2018" name="New Phytol.">
        <title>Phylogenomics of Endogonaceae and evolution of mycorrhizas within Mucoromycota.</title>
        <authorList>
            <person name="Chang Y."/>
            <person name="Desiro A."/>
            <person name="Na H."/>
            <person name="Sandor L."/>
            <person name="Lipzen A."/>
            <person name="Clum A."/>
            <person name="Barry K."/>
            <person name="Grigoriev I.V."/>
            <person name="Martin F.M."/>
            <person name="Stajich J.E."/>
            <person name="Smith M.E."/>
            <person name="Bonito G."/>
            <person name="Spatafora J.W."/>
        </authorList>
    </citation>
    <scope>NUCLEOTIDE SEQUENCE [LARGE SCALE GENOMIC DNA]</scope>
    <source>
        <strain evidence="4 5">AD002</strain>
    </source>
</reference>
<organism evidence="4 5">
    <name type="scientific">Jimgerdemannia flammicorona</name>
    <dbReference type="NCBI Taxonomy" id="994334"/>
    <lineage>
        <taxon>Eukaryota</taxon>
        <taxon>Fungi</taxon>
        <taxon>Fungi incertae sedis</taxon>
        <taxon>Mucoromycota</taxon>
        <taxon>Mucoromycotina</taxon>
        <taxon>Endogonomycetes</taxon>
        <taxon>Endogonales</taxon>
        <taxon>Endogonaceae</taxon>
        <taxon>Jimgerdemannia</taxon>
    </lineage>
</organism>
<dbReference type="PANTHER" id="PTHR16166:SF93">
    <property type="entry name" value="INTERMEMBRANE LIPID TRANSFER PROTEIN VPS13"/>
    <property type="match status" value="1"/>
</dbReference>
<evidence type="ECO:0000313" key="5">
    <source>
        <dbReference type="Proteomes" id="UP000274822"/>
    </source>
</evidence>
<evidence type="ECO:0000313" key="4">
    <source>
        <dbReference type="EMBL" id="RUS29934.1"/>
    </source>
</evidence>
<gene>
    <name evidence="4" type="ORF">BC938DRAFT_480052</name>
</gene>
<protein>
    <recommendedName>
        <fullName evidence="6">Vacuolar protein sorting-associated protein 13 DH-like domain-containing protein</fullName>
    </recommendedName>
</protein>
<dbReference type="InterPro" id="IPR026847">
    <property type="entry name" value="VPS13"/>
</dbReference>
<dbReference type="GO" id="GO:0007005">
    <property type="term" value="P:mitochondrion organization"/>
    <property type="evidence" value="ECO:0007669"/>
    <property type="project" value="TreeGrafter"/>
</dbReference>
<dbReference type="GO" id="GO:0006623">
    <property type="term" value="P:protein targeting to vacuole"/>
    <property type="evidence" value="ECO:0007669"/>
    <property type="project" value="TreeGrafter"/>
</dbReference>
<evidence type="ECO:0000259" key="2">
    <source>
        <dbReference type="Pfam" id="PF25036"/>
    </source>
</evidence>
<dbReference type="Proteomes" id="UP000274822">
    <property type="component" value="Unassembled WGS sequence"/>
</dbReference>
<evidence type="ECO:0008006" key="6">
    <source>
        <dbReference type="Google" id="ProtNLM"/>
    </source>
</evidence>
<dbReference type="InterPro" id="IPR009543">
    <property type="entry name" value="VPS13_VAB"/>
</dbReference>
<dbReference type="PANTHER" id="PTHR16166">
    <property type="entry name" value="VACUOLAR PROTEIN SORTING-ASSOCIATED PROTEIN VPS13"/>
    <property type="match status" value="1"/>
</dbReference>
<feature type="domain" description="Vacuolar protein sorting-associated protein 13 VPS13 adaptor binding" evidence="2">
    <location>
        <begin position="1"/>
        <end position="392"/>
    </location>
</feature>
<name>A0A433QJK1_9FUNG</name>
<feature type="domain" description="Intermembrane lipid transfer protein VPS13-like C-terminal" evidence="3">
    <location>
        <begin position="915"/>
        <end position="1020"/>
    </location>
</feature>
<comment type="similarity">
    <text evidence="1">Belongs to the VPS13 family.</text>
</comment>
<comment type="caution">
    <text evidence="4">The sequence shown here is derived from an EMBL/GenBank/DDBJ whole genome shotgun (WGS) entry which is preliminary data.</text>
</comment>
<dbReference type="GO" id="GO:0045053">
    <property type="term" value="P:protein retention in Golgi apparatus"/>
    <property type="evidence" value="ECO:0007669"/>
    <property type="project" value="TreeGrafter"/>
</dbReference>
<sequence length="1046" mass="117351">MAIRLSAPIEIENLLPYDFNFRIVDKDIGQDFGNFLRKSGTSPLHVVEIGHLLLLNIDIQDSGYRPSEFSIISTHNPEDYSLDETLILADPDGSKLNLRINNVEIPDSGGAHKFSIYSPYAMINKTGLDMAFKSKPFLQSAKVTAGQNFPKRSDNEVQPYMFSYPKQDNRNRALIKVGGSEWSKPLSLEAVGSFQDVTIPSETRTEEIHIGVSVQAGKGKYKFTKIITFTPRFILKNNLNEDIQFREPGSTSITSLKAGQRAPLHFLRQGPEKQLTVQFPGLNNPWSAEFNIQEVGKVHVKVERGHVSTLLRVDILLEEATIFLIFNKEEGIWPYRIDNESDVDVIIFQADPTSDQDYPVSSGTATQAKRTKKYKLAAGESMPYSWDYPAMKVKLLKLQINGRERTINIQEIGNQVPFSFPTAAGNGVLAIDVIAEGPTQVLKLLNYKQSESMFRPRTSTSSLKEGSIRDGFETIDVESVINFTFEIKLAGIGVSVINRRMQELSYAFLRELDLKFTDSTMYQSIRAVVKWLQIDNQLYGTMFPLLLYPTVVPKDTKEQDAHPTFHIALDRVKDDSHGVLYLKYFSVLLQEMTFEIDEDFLFAVLDFAKFDVPGWTNQTTRLLIDENIEIPEPKAIEGDTKLYFEVFSIQPAKLNISFVRTERVNVADERTSASTPIMFFFNILTMALGNINDAPIKLNALAMENVLVSGPEFLGRIQRHYGEQFLYQVHKILGSADFLGNPVGLFNNLSTGVVELFYEPYHGIIMSDRPQDLGIGIARGVGGFVKNTVFGFSDSFAKVTGSIGKGLSAATLDKAYQDRRRLNMARNKPKHAIYGVTQGVNSFGNSIASGVVGLVKRPIEGVEKEGIGGLFSGLGKGVVGLVTKPVVGVFDLASNVTEGIRNTTTVFDANDIDRVRLPRYVGRDGILRPYAQREALGQRWLKDLNNGKYFTDDYIAHCSVQDDEVVAMLTYNRIMLVRTKRLTVDWEEPFPEIQTIKQEPNGIVIYLRGGIPGPFIPITEKSSREWFFKKIEEAVNKFNADKKPLD</sequence>
<dbReference type="AlphaFoldDB" id="A0A433QJK1"/>
<proteinExistence type="inferred from homology"/>
<dbReference type="Pfam" id="PF25036">
    <property type="entry name" value="VPS13_VAB"/>
    <property type="match status" value="1"/>
</dbReference>